<protein>
    <submittedName>
        <fullName evidence="4">Kinesin-like protein KIF13A</fullName>
    </submittedName>
</protein>
<keyword evidence="2" id="KW-0067">ATP-binding</keyword>
<feature type="region of interest" description="Disordered" evidence="3">
    <location>
        <begin position="95"/>
        <end position="126"/>
    </location>
</feature>
<organism evidence="4 5">
    <name type="scientific">Takifugu flavidus</name>
    <name type="common">sansaifugu</name>
    <dbReference type="NCBI Taxonomy" id="433684"/>
    <lineage>
        <taxon>Eukaryota</taxon>
        <taxon>Metazoa</taxon>
        <taxon>Chordata</taxon>
        <taxon>Craniata</taxon>
        <taxon>Vertebrata</taxon>
        <taxon>Euteleostomi</taxon>
        <taxon>Actinopterygii</taxon>
        <taxon>Neopterygii</taxon>
        <taxon>Teleostei</taxon>
        <taxon>Neoteleostei</taxon>
        <taxon>Acanthomorphata</taxon>
        <taxon>Eupercaria</taxon>
        <taxon>Tetraodontiformes</taxon>
        <taxon>Tetradontoidea</taxon>
        <taxon>Tetraodontidae</taxon>
        <taxon>Takifugu</taxon>
    </lineage>
</organism>
<evidence type="ECO:0000256" key="2">
    <source>
        <dbReference type="ARBA" id="ARBA00022840"/>
    </source>
</evidence>
<dbReference type="Proteomes" id="UP000324091">
    <property type="component" value="Chromosome 10"/>
</dbReference>
<gene>
    <name evidence="4" type="ORF">D4764_10G0003300</name>
</gene>
<keyword evidence="5" id="KW-1185">Reference proteome</keyword>
<evidence type="ECO:0000313" key="4">
    <source>
        <dbReference type="EMBL" id="TWW79300.1"/>
    </source>
</evidence>
<dbReference type="AlphaFoldDB" id="A0A5C6PLX6"/>
<evidence type="ECO:0000256" key="3">
    <source>
        <dbReference type="SAM" id="MobiDB-lite"/>
    </source>
</evidence>
<dbReference type="SUPFAM" id="SSF52540">
    <property type="entry name" value="P-loop containing nucleoside triphosphate hydrolases"/>
    <property type="match status" value="1"/>
</dbReference>
<accession>A0A5C6PLX6</accession>
<dbReference type="EMBL" id="RHFK02000002">
    <property type="protein sequence ID" value="TWW79300.1"/>
    <property type="molecule type" value="Genomic_DNA"/>
</dbReference>
<dbReference type="GO" id="GO:0005524">
    <property type="term" value="F:ATP binding"/>
    <property type="evidence" value="ECO:0007669"/>
    <property type="project" value="UniProtKB-KW"/>
</dbReference>
<proteinExistence type="predicted"/>
<comment type="caution">
    <text evidence="4">The sequence shown here is derived from an EMBL/GenBank/DDBJ whole genome shotgun (WGS) entry which is preliminary data.</text>
</comment>
<feature type="region of interest" description="Disordered" evidence="3">
    <location>
        <begin position="46"/>
        <end position="67"/>
    </location>
</feature>
<dbReference type="Gene3D" id="3.40.850.10">
    <property type="entry name" value="Kinesin motor domain"/>
    <property type="match status" value="1"/>
</dbReference>
<evidence type="ECO:0000256" key="1">
    <source>
        <dbReference type="ARBA" id="ARBA00022741"/>
    </source>
</evidence>
<reference evidence="4 5" key="1">
    <citation type="submission" date="2019-04" db="EMBL/GenBank/DDBJ databases">
        <title>Chromosome genome assembly for Takifugu flavidus.</title>
        <authorList>
            <person name="Xiao S."/>
        </authorList>
    </citation>
    <scope>NUCLEOTIDE SEQUENCE [LARGE SCALE GENOMIC DNA]</scope>
    <source>
        <strain evidence="4">HTHZ2018</strain>
        <tissue evidence="4">Muscle</tissue>
    </source>
</reference>
<name>A0A5C6PLX6_9TELE</name>
<dbReference type="InterPro" id="IPR036961">
    <property type="entry name" value="Kinesin_motor_dom_sf"/>
</dbReference>
<sequence length="141" mass="15317">SSALGRGGRQKVDKKMSDTKVKVAVRVRPMNRREIELSTKCVVDMEDNQTVLHPPPSNAKGESRAPDGVRTSALSLFLLVNNGSTVAPSPTCLQPDLSCPSPPPSSWPSHTHMDHPPLRSLSDSLLRLHDSDTEEWGVTGE</sequence>
<keyword evidence="1" id="KW-0547">Nucleotide-binding</keyword>
<evidence type="ECO:0000313" key="5">
    <source>
        <dbReference type="Proteomes" id="UP000324091"/>
    </source>
</evidence>
<dbReference type="InterPro" id="IPR027417">
    <property type="entry name" value="P-loop_NTPase"/>
</dbReference>
<feature type="non-terminal residue" evidence="4">
    <location>
        <position position="1"/>
    </location>
</feature>